<keyword evidence="5" id="KW-1185">Reference proteome</keyword>
<dbReference type="OrthoDB" id="9815559at2"/>
<gene>
    <name evidence="4" type="primary">kdsB</name>
    <name evidence="4" type="ORF">CQA66_05715</name>
</gene>
<evidence type="ECO:0000313" key="5">
    <source>
        <dbReference type="Proteomes" id="UP000256424"/>
    </source>
</evidence>
<dbReference type="AlphaFoldDB" id="A0A3D8J356"/>
<name>A0A3D8J356_9HELI</name>
<sequence length="237" mass="26520">MIIIPARLASTRFPRKILCDIDGLPMFVRSALNARQVDDVVVAVDSQEAYDIAQRFGIKAVITSQEIANGTLRVLAASRLLGLKDDEIIINLQADEPFLETHVIETLQKSMQQAQFMGTCAKYIDSVTANNSNIVKVILNHKSEAIYFSRSSIPFCRDSQDSAPKQFLGHIGIYGYFKSSLECYASLCECALEDTEKLEQLRAIYYRKPILVSIVESQSIGVDTPEDLYALKQRFAL</sequence>
<dbReference type="Gene3D" id="3.90.550.10">
    <property type="entry name" value="Spore Coat Polysaccharide Biosynthesis Protein SpsA, Chain A"/>
    <property type="match status" value="1"/>
</dbReference>
<dbReference type="NCBIfam" id="NF003952">
    <property type="entry name" value="PRK05450.1-5"/>
    <property type="match status" value="1"/>
</dbReference>
<dbReference type="RefSeq" id="WP_104762901.1">
    <property type="nucleotide sequence ID" value="NZ_FZPM01000011.1"/>
</dbReference>
<dbReference type="Proteomes" id="UP000256424">
    <property type="component" value="Unassembled WGS sequence"/>
</dbReference>
<dbReference type="GO" id="GO:0005829">
    <property type="term" value="C:cytosol"/>
    <property type="evidence" value="ECO:0007669"/>
    <property type="project" value="TreeGrafter"/>
</dbReference>
<organism evidence="4 5">
    <name type="scientific">Helicobacter aurati</name>
    <dbReference type="NCBI Taxonomy" id="137778"/>
    <lineage>
        <taxon>Bacteria</taxon>
        <taxon>Pseudomonadati</taxon>
        <taxon>Campylobacterota</taxon>
        <taxon>Epsilonproteobacteria</taxon>
        <taxon>Campylobacterales</taxon>
        <taxon>Helicobacteraceae</taxon>
        <taxon>Helicobacter</taxon>
    </lineage>
</organism>
<proteinExistence type="predicted"/>
<dbReference type="Pfam" id="PF02348">
    <property type="entry name" value="CTP_transf_3"/>
    <property type="match status" value="1"/>
</dbReference>
<keyword evidence="3" id="KW-0448">Lipopolysaccharide biosynthesis</keyword>
<evidence type="ECO:0000256" key="1">
    <source>
        <dbReference type="ARBA" id="ARBA00022679"/>
    </source>
</evidence>
<dbReference type="NCBIfam" id="TIGR00466">
    <property type="entry name" value="kdsB"/>
    <property type="match status" value="1"/>
</dbReference>
<dbReference type="InterPro" id="IPR029044">
    <property type="entry name" value="Nucleotide-diphossugar_trans"/>
</dbReference>
<dbReference type="PANTHER" id="PTHR42866:SF2">
    <property type="entry name" value="3-DEOXY-MANNO-OCTULOSONATE CYTIDYLYLTRANSFERASE, MITOCHONDRIAL"/>
    <property type="match status" value="1"/>
</dbReference>
<protein>
    <submittedName>
        <fullName evidence="4">3-deoxy-manno-octulosonate cytidylyltransferase</fullName>
    </submittedName>
</protein>
<keyword evidence="2 4" id="KW-0548">Nucleotidyltransferase</keyword>
<accession>A0A3D8J356</accession>
<dbReference type="InterPro" id="IPR004528">
    <property type="entry name" value="KdsB"/>
</dbReference>
<evidence type="ECO:0000256" key="2">
    <source>
        <dbReference type="ARBA" id="ARBA00022695"/>
    </source>
</evidence>
<comment type="caution">
    <text evidence="4">The sequence shown here is derived from an EMBL/GenBank/DDBJ whole genome shotgun (WGS) entry which is preliminary data.</text>
</comment>
<dbReference type="EMBL" id="NXLW01000009">
    <property type="protein sequence ID" value="RDU71957.1"/>
    <property type="molecule type" value="Genomic_DNA"/>
</dbReference>
<dbReference type="PANTHER" id="PTHR42866">
    <property type="entry name" value="3-DEOXY-MANNO-OCTULOSONATE CYTIDYLYLTRANSFERASE"/>
    <property type="match status" value="1"/>
</dbReference>
<evidence type="ECO:0000256" key="3">
    <source>
        <dbReference type="ARBA" id="ARBA00022985"/>
    </source>
</evidence>
<evidence type="ECO:0000313" key="4">
    <source>
        <dbReference type="EMBL" id="RDU71957.1"/>
    </source>
</evidence>
<dbReference type="GO" id="GO:0008690">
    <property type="term" value="F:3-deoxy-manno-octulosonate cytidylyltransferase activity"/>
    <property type="evidence" value="ECO:0007669"/>
    <property type="project" value="InterPro"/>
</dbReference>
<dbReference type="SUPFAM" id="SSF53448">
    <property type="entry name" value="Nucleotide-diphospho-sugar transferases"/>
    <property type="match status" value="1"/>
</dbReference>
<dbReference type="GO" id="GO:0009103">
    <property type="term" value="P:lipopolysaccharide biosynthetic process"/>
    <property type="evidence" value="ECO:0007669"/>
    <property type="project" value="UniProtKB-KW"/>
</dbReference>
<dbReference type="InterPro" id="IPR003329">
    <property type="entry name" value="Cytidylyl_trans"/>
</dbReference>
<keyword evidence="1 4" id="KW-0808">Transferase</keyword>
<reference evidence="4 5" key="1">
    <citation type="submission" date="2018-04" db="EMBL/GenBank/DDBJ databases">
        <title>Novel Campyloabacter and Helicobacter Species and Strains.</title>
        <authorList>
            <person name="Mannion A.J."/>
            <person name="Shen Z."/>
            <person name="Fox J.G."/>
        </authorList>
    </citation>
    <scope>NUCLEOTIDE SEQUENCE [LARGE SCALE GENOMIC DNA]</scope>
    <source>
        <strain evidence="4 5">MIT 97-5075</strain>
    </source>
</reference>